<feature type="compositionally biased region" description="Polar residues" evidence="1">
    <location>
        <begin position="1389"/>
        <end position="1398"/>
    </location>
</feature>
<feature type="compositionally biased region" description="Low complexity" evidence="1">
    <location>
        <begin position="1629"/>
        <end position="1647"/>
    </location>
</feature>
<dbReference type="GO" id="GO:0005509">
    <property type="term" value="F:calcium ion binding"/>
    <property type="evidence" value="ECO:0007669"/>
    <property type="project" value="InterPro"/>
</dbReference>
<feature type="compositionally biased region" description="Basic and acidic residues" evidence="1">
    <location>
        <begin position="339"/>
        <end position="349"/>
    </location>
</feature>
<dbReference type="Proteomes" id="UP000747110">
    <property type="component" value="Unassembled WGS sequence"/>
</dbReference>
<evidence type="ECO:0000313" key="3">
    <source>
        <dbReference type="EMBL" id="GIL72933.1"/>
    </source>
</evidence>
<feature type="compositionally biased region" description="Polar residues" evidence="1">
    <location>
        <begin position="1511"/>
        <end position="1524"/>
    </location>
</feature>
<feature type="region of interest" description="Disordered" evidence="1">
    <location>
        <begin position="1613"/>
        <end position="1659"/>
    </location>
</feature>
<protein>
    <recommendedName>
        <fullName evidence="2">EF-hand domain-containing protein</fullName>
    </recommendedName>
</protein>
<feature type="compositionally biased region" description="Polar residues" evidence="1">
    <location>
        <begin position="908"/>
        <end position="921"/>
    </location>
</feature>
<feature type="region of interest" description="Disordered" evidence="1">
    <location>
        <begin position="1455"/>
        <end position="1530"/>
    </location>
</feature>
<organism evidence="3 5">
    <name type="scientific">Volvox reticuliferus</name>
    <dbReference type="NCBI Taxonomy" id="1737510"/>
    <lineage>
        <taxon>Eukaryota</taxon>
        <taxon>Viridiplantae</taxon>
        <taxon>Chlorophyta</taxon>
        <taxon>core chlorophytes</taxon>
        <taxon>Chlorophyceae</taxon>
        <taxon>CS clade</taxon>
        <taxon>Chlamydomonadales</taxon>
        <taxon>Volvocaceae</taxon>
        <taxon>Volvox</taxon>
    </lineage>
</organism>
<feature type="region of interest" description="Disordered" evidence="1">
    <location>
        <begin position="281"/>
        <end position="366"/>
    </location>
</feature>
<feature type="region of interest" description="Disordered" evidence="1">
    <location>
        <begin position="1389"/>
        <end position="1425"/>
    </location>
</feature>
<comment type="caution">
    <text evidence="3">The sequence shown here is derived from an EMBL/GenBank/DDBJ whole genome shotgun (WGS) entry which is preliminary data.</text>
</comment>
<evidence type="ECO:0000313" key="4">
    <source>
        <dbReference type="EMBL" id="GIL99416.1"/>
    </source>
</evidence>
<feature type="domain" description="EF-hand" evidence="2">
    <location>
        <begin position="21"/>
        <end position="56"/>
    </location>
</feature>
<dbReference type="Gene3D" id="1.10.238.10">
    <property type="entry name" value="EF-hand"/>
    <property type="match status" value="1"/>
</dbReference>
<keyword evidence="5" id="KW-1185">Reference proteome</keyword>
<name>A0A8J4C0G8_9CHLO</name>
<feature type="region of interest" description="Disordered" evidence="1">
    <location>
        <begin position="1130"/>
        <end position="1152"/>
    </location>
</feature>
<feature type="region of interest" description="Disordered" evidence="1">
    <location>
        <begin position="1551"/>
        <end position="1596"/>
    </location>
</feature>
<dbReference type="SUPFAM" id="SSF47473">
    <property type="entry name" value="EF-hand"/>
    <property type="match status" value="1"/>
</dbReference>
<evidence type="ECO:0000256" key="1">
    <source>
        <dbReference type="SAM" id="MobiDB-lite"/>
    </source>
</evidence>
<feature type="compositionally biased region" description="Basic and acidic residues" evidence="1">
    <location>
        <begin position="1472"/>
        <end position="1482"/>
    </location>
</feature>
<evidence type="ECO:0000259" key="2">
    <source>
        <dbReference type="PROSITE" id="PS50222"/>
    </source>
</evidence>
<feature type="compositionally biased region" description="Low complexity" evidence="1">
    <location>
        <begin position="210"/>
        <end position="225"/>
    </location>
</feature>
<dbReference type="EMBL" id="BNCP01000004">
    <property type="protein sequence ID" value="GIL72933.1"/>
    <property type="molecule type" value="Genomic_DNA"/>
</dbReference>
<feature type="region of interest" description="Disordered" evidence="1">
    <location>
        <begin position="150"/>
        <end position="267"/>
    </location>
</feature>
<feature type="region of interest" description="Disordered" evidence="1">
    <location>
        <begin position="493"/>
        <end position="548"/>
    </location>
</feature>
<feature type="compositionally biased region" description="Gly residues" evidence="1">
    <location>
        <begin position="1615"/>
        <end position="1628"/>
    </location>
</feature>
<proteinExistence type="predicted"/>
<feature type="region of interest" description="Disordered" evidence="1">
    <location>
        <begin position="1347"/>
        <end position="1370"/>
    </location>
</feature>
<dbReference type="PROSITE" id="PS50222">
    <property type="entry name" value="EF_HAND_2"/>
    <property type="match status" value="1"/>
</dbReference>
<feature type="compositionally biased region" description="Low complexity" evidence="1">
    <location>
        <begin position="1089"/>
        <end position="1114"/>
    </location>
</feature>
<dbReference type="InterPro" id="IPR002048">
    <property type="entry name" value="EF_hand_dom"/>
</dbReference>
<dbReference type="Proteomes" id="UP000722791">
    <property type="component" value="Unassembled WGS sequence"/>
</dbReference>
<feature type="region of interest" description="Disordered" evidence="1">
    <location>
        <begin position="1077"/>
        <end position="1118"/>
    </location>
</feature>
<dbReference type="InterPro" id="IPR011992">
    <property type="entry name" value="EF-hand-dom_pair"/>
</dbReference>
<feature type="region of interest" description="Disordered" evidence="1">
    <location>
        <begin position="871"/>
        <end position="926"/>
    </location>
</feature>
<sequence>MEETSRKKDKSITWQAYLPNDVKQDIIEIYERLDVERKGYITQQQLHTALNEAFGKPIRAETVRTLATRMDITSRHGFKVSYNDFLEYMAQKLLSAESYDDLLRSEQGPLMQEVGYKVYELLERFKRKQMLKDAMAGGDGIQRLLHFTAAPFPHRNRRKGQSGTDIMSGESGPNGSKMGGPAAHRRRGGGGGSATRAEGGTGSRTVGDASFVSRSSMVSRRSSVSGAENHSSSLVQQVATRSTNAQRSSRPPQSHQGRDSAPAVRASSALASLLSRADGQDADLGVEDRGSSQRWRKSTSHTLEGVQPAASQGQDVHAVPLKDGDSPNGAAAASNGLPEADKTQNHDASRPPSSHASVPNASIGLQPSGLQTMLSVSAGETNLWPQKRLLPVSAGASMPAASTMATPFGRSSIATSAISIPGRGASRVSTPALNPLGVSGSVPLPASPVATKPEGWRSAALMAQVLEVERIDVHSLVMEDLRTTVGLPISPIQQRAQPRPQQSQPLLHQLSSSHPLQRPPSPLQLQAQQFQGQPQQPLRTSSALQGRPDNLCLQSSTLEDESRSCKVLTDFGTYDQIADGQAGGLTSKHQLTESTQASPSSPSPLPATHQRQPQRQQQQTSSTALPLVLQPPWSPQPRQQNTHPMPHAQPQMQLKNQAQNGNAERRREDEPVGTWVSVDPDGALGLLLRGSLSSGGQPRNRQRLHPVSAPEALRLDVPVPIESDPLLAKLPDWVRKGIGLPPAPVVRVVEPEPGAQPIPLASAAPPLTAVASEPCGSNGGARRSDAYMGRQGGCSVQLQAGDGRGDSGGIPGDNENASAGAQGSMVLRAADTSGSHRPMPTRGFSLTRQSTMRFVPFGGDTAAVVAEVAEEGESGMAADSENSLSHEPSALEELPRTGNAVERPASPDTCSPPASSRQQVDWPSVHFTPPASSTVLNGQVIHQPELLTPAFKSFRKSAASCPGNPGASAVGPPSGSEAEEDGDWVVCEAEANRESLAAWEEAMSSQKSSLGHATLQVGEHVAQEGQEGLAKDDSSDNDDEATMLYERLMARSMRSCSSLRRAPPAGEQGASALHNEHHTPQANAHRQQEAQQELQSELSSQRQLQLQQAGSRQLPLDVSGGIGYEQRVLDEEQSRQQQQQQQAGHGQKEEISAPGQMVEPNAALDLSGPGLQVNACLQSQPMSLGAPPRRFFSHGRPQSAALLPSAAAVVAAAASAAAMRTSEDGAHASGGSLWSADYVSCSGGAAAGRAHVRLNHTAMLRLHKKYGSELIAEAGAALGLGGSSAAARDVASRELLQALSSHGSGRVVAATRTSAPSSPSLPSSHYISALGTCAVLTTAPVSAPVPTRYVAQRRRTSSSTGGGENLLRRTSGSGIFLPHEAVGLGRQITRQASQRSTESGAGGSCSGTASGSAPVPRPASAKAPRNPVCHQINATHDYPAIAAVHTQPAGVITSPPSAVGAAATSTSIPVHLHPDTRIRPEPTSRMPAVSGSGIPRPASAAANRQAPGRSASASTPTSHLSPTITIPRLRKMDESEVSSCFTTLVVASNGTAAFPTDTGRPAHRSAGRPSQPPAPVPATPLVRSAPVPTLSAQSSSIPAKGVGLLAGDRRFPGRAGSGVGSSGGGASSGGTSVHSGSASSSACSRGTVGTVEGSSGEERLRRQLEVMGTVALMPVQKSGNEMAASGGIAAGRRIAAVLARSR</sequence>
<dbReference type="EMBL" id="BNCQ01000006">
    <property type="protein sequence ID" value="GIL99416.1"/>
    <property type="molecule type" value="Genomic_DNA"/>
</dbReference>
<feature type="compositionally biased region" description="Low complexity" evidence="1">
    <location>
        <begin position="610"/>
        <end position="619"/>
    </location>
</feature>
<feature type="compositionally biased region" description="Low complexity" evidence="1">
    <location>
        <begin position="493"/>
        <end position="516"/>
    </location>
</feature>
<feature type="compositionally biased region" description="Low complexity" evidence="1">
    <location>
        <begin position="523"/>
        <end position="538"/>
    </location>
</feature>
<feature type="compositionally biased region" description="Polar residues" evidence="1">
    <location>
        <begin position="351"/>
        <end position="366"/>
    </location>
</feature>
<dbReference type="OrthoDB" id="186625at2759"/>
<gene>
    <name evidence="3" type="ORF">Vretifemale_3178</name>
    <name evidence="4" type="ORF">Vretimale_4585</name>
</gene>
<evidence type="ECO:0000313" key="5">
    <source>
        <dbReference type="Proteomes" id="UP000747110"/>
    </source>
</evidence>
<feature type="compositionally biased region" description="Polar residues" evidence="1">
    <location>
        <begin position="650"/>
        <end position="662"/>
    </location>
</feature>
<accession>A0A8J4C0G8</accession>
<feature type="region of interest" description="Disordered" evidence="1">
    <location>
        <begin position="589"/>
        <end position="677"/>
    </location>
</feature>
<feature type="region of interest" description="Disordered" evidence="1">
    <location>
        <begin position="957"/>
        <end position="981"/>
    </location>
</feature>
<reference evidence="3" key="1">
    <citation type="journal article" date="2021" name="Proc. Natl. Acad. Sci. U.S.A.">
        <title>Three genomes in the algal genus Volvox reveal the fate of a haploid sex-determining region after a transition to homothallism.</title>
        <authorList>
            <person name="Yamamoto K."/>
            <person name="Hamaji T."/>
            <person name="Kawai-Toyooka H."/>
            <person name="Matsuzaki R."/>
            <person name="Takahashi F."/>
            <person name="Nishimura Y."/>
            <person name="Kawachi M."/>
            <person name="Noguchi H."/>
            <person name="Minakuchi Y."/>
            <person name="Umen J.G."/>
            <person name="Toyoda A."/>
            <person name="Nozaki H."/>
        </authorList>
    </citation>
    <scope>NUCLEOTIDE SEQUENCE</scope>
    <source>
        <strain evidence="4">NIES-3785</strain>
        <strain evidence="3">NIES-3786</strain>
    </source>
</reference>
<feature type="compositionally biased region" description="Polar residues" evidence="1">
    <location>
        <begin position="226"/>
        <end position="255"/>
    </location>
</feature>